<reference evidence="1 2" key="1">
    <citation type="journal article" date="2015" name="MBio">
        <title>Genome-Resolved Metagenomic Analysis Reveals Roles for Candidate Phyla and Other Microbial Community Members in Biogeochemical Transformations in Oil Reservoirs.</title>
        <authorList>
            <person name="Hu P."/>
            <person name="Tom L."/>
            <person name="Singh A."/>
            <person name="Thomas B.C."/>
            <person name="Baker B.J."/>
            <person name="Piceno Y.M."/>
            <person name="Andersen G.L."/>
            <person name="Banfield J.F."/>
        </authorList>
    </citation>
    <scope>NUCLEOTIDE SEQUENCE [LARGE SCALE GENOMIC DNA]</scope>
    <source>
        <strain evidence="1">46_16</strain>
    </source>
</reference>
<sequence>MESLKENYTIVIVTHNMQQAARVSNFTAFLMIDDDRAGWLVEFGTTEQIFTNPQNEQTEQYVTGRFG</sequence>
<keyword evidence="1" id="KW-0547">Nucleotide-binding</keyword>
<evidence type="ECO:0000313" key="2">
    <source>
        <dbReference type="Proteomes" id="UP000064249"/>
    </source>
</evidence>
<dbReference type="Gene3D" id="3.40.50.300">
    <property type="entry name" value="P-loop containing nucleotide triphosphate hydrolases"/>
    <property type="match status" value="1"/>
</dbReference>
<keyword evidence="1" id="KW-0067">ATP-binding</keyword>
<evidence type="ECO:0000313" key="1">
    <source>
        <dbReference type="EMBL" id="KUK46258.1"/>
    </source>
</evidence>
<gene>
    <name evidence="1" type="ORF">XD73_0868</name>
</gene>
<dbReference type="PANTHER" id="PTHR43423">
    <property type="entry name" value="ABC TRANSPORTER I FAMILY MEMBER 17"/>
    <property type="match status" value="1"/>
</dbReference>
<accession>A0A124FMZ0</accession>
<dbReference type="AlphaFoldDB" id="A0A124FMZ0"/>
<dbReference type="GO" id="GO:0005524">
    <property type="term" value="F:ATP binding"/>
    <property type="evidence" value="ECO:0007669"/>
    <property type="project" value="UniProtKB-KW"/>
</dbReference>
<dbReference type="EMBL" id="LGFU01000048">
    <property type="protein sequence ID" value="KUK46258.1"/>
    <property type="molecule type" value="Genomic_DNA"/>
</dbReference>
<protein>
    <submittedName>
        <fullName evidence="1">Phosphate ABC transporter ATP-binding protein</fullName>
    </submittedName>
</protein>
<name>A0A124FMZ0_9CHLR</name>
<organism evidence="1 2">
    <name type="scientific">Anaerolinea thermophila</name>
    <dbReference type="NCBI Taxonomy" id="167964"/>
    <lineage>
        <taxon>Bacteria</taxon>
        <taxon>Bacillati</taxon>
        <taxon>Chloroflexota</taxon>
        <taxon>Anaerolineae</taxon>
        <taxon>Anaerolineales</taxon>
        <taxon>Anaerolineaceae</taxon>
        <taxon>Anaerolinea</taxon>
    </lineage>
</organism>
<proteinExistence type="predicted"/>
<dbReference type="Proteomes" id="UP000064249">
    <property type="component" value="Unassembled WGS sequence"/>
</dbReference>
<dbReference type="SUPFAM" id="SSF52540">
    <property type="entry name" value="P-loop containing nucleoside triphosphate hydrolases"/>
    <property type="match status" value="1"/>
</dbReference>
<dbReference type="PANTHER" id="PTHR43423:SF1">
    <property type="entry name" value="ABC TRANSPORTER I FAMILY MEMBER 17"/>
    <property type="match status" value="1"/>
</dbReference>
<dbReference type="InterPro" id="IPR027417">
    <property type="entry name" value="P-loop_NTPase"/>
</dbReference>
<dbReference type="PATRIC" id="fig|167964.4.peg.627"/>
<comment type="caution">
    <text evidence="1">The sequence shown here is derived from an EMBL/GenBank/DDBJ whole genome shotgun (WGS) entry which is preliminary data.</text>
</comment>